<feature type="compositionally biased region" description="Pro residues" evidence="1">
    <location>
        <begin position="112"/>
        <end position="126"/>
    </location>
</feature>
<reference evidence="5" key="1">
    <citation type="submission" date="2017-06" db="EMBL/GenBank/DDBJ databases">
        <authorList>
            <person name="Varghese N."/>
            <person name="Submissions S."/>
        </authorList>
    </citation>
    <scope>NUCLEOTIDE SEQUENCE [LARGE SCALE GENOMIC DNA]</scope>
    <source>
        <strain evidence="5">DSM 46839</strain>
    </source>
</reference>
<evidence type="ECO:0000256" key="2">
    <source>
        <dbReference type="SAM" id="Phobius"/>
    </source>
</evidence>
<feature type="domain" description="LytR/CpsA/Psr regulator C-terminal" evidence="3">
    <location>
        <begin position="394"/>
        <end position="482"/>
    </location>
</feature>
<feature type="compositionally biased region" description="Pro residues" evidence="1">
    <location>
        <begin position="77"/>
        <end position="94"/>
    </location>
</feature>
<dbReference type="AlphaFoldDB" id="A0A239H6Y4"/>
<evidence type="ECO:0000256" key="1">
    <source>
        <dbReference type="SAM" id="MobiDB-lite"/>
    </source>
</evidence>
<feature type="compositionally biased region" description="Low complexity" evidence="1">
    <location>
        <begin position="173"/>
        <end position="195"/>
    </location>
</feature>
<feature type="transmembrane region" description="Helical" evidence="2">
    <location>
        <begin position="323"/>
        <end position="343"/>
    </location>
</feature>
<feature type="compositionally biased region" description="Low complexity" evidence="1">
    <location>
        <begin position="95"/>
        <end position="106"/>
    </location>
</feature>
<name>A0A239H6Y4_9ACTN</name>
<dbReference type="Proteomes" id="UP000198373">
    <property type="component" value="Unassembled WGS sequence"/>
</dbReference>
<protein>
    <submittedName>
        <fullName evidence="4">LytR cell envelope-related transcriptional attenuator</fullName>
    </submittedName>
</protein>
<feature type="compositionally biased region" description="Low complexity" evidence="1">
    <location>
        <begin position="212"/>
        <end position="235"/>
    </location>
</feature>
<gene>
    <name evidence="4" type="ORF">SAMN06893096_107235</name>
</gene>
<accession>A0A239H6Y4</accession>
<keyword evidence="2" id="KW-0812">Transmembrane</keyword>
<dbReference type="InterPro" id="IPR027381">
    <property type="entry name" value="LytR/CpsA/Psr_C"/>
</dbReference>
<sequence>MPPAVPARAGAPARASGPAAQRPAVPARPAGPSGGTARPAAGATRVAAAPAGAVRTAAPAPPVRAAAPAAPVRAAAPPRPVPVPVGVPARPAPAPGGARAVEPAPRTRVRLPVPPSPAAAPAPAPVAAPRTTVAPFQAVPTPDHGDEPPAAAPPLTPRRRAADRVHPVPAAPAPVDEPARSAAPSPAAAPVHGAAPGYGDWTNPSRTRDEAAAPATTAIPDRAAPARAAAPATEAIPDRAPARHDDAPYAAGAPSTGEDRYADEDVYGPDDRDGEDARGPDTGSSTGVVGGRAAFRAERQAAEAERLRVMREEAGRGPGVRRAAVGLLAVAVVALVVLGVYSFTSPQVRDAAGSTPSAPVPTSAAPAVPSSVLPPLDVGPLPPADAAPVAPVRLPVTVLNATGVSGLAGDVSAELVSGGWEAGPIGEYEGADIATTTVYYTQGDQAQYDAAVQLTQQYAQITGPAVRFFEVPDVDDPGLVVVTTGEWLP</sequence>
<dbReference type="EMBL" id="FZOO01000007">
    <property type="protein sequence ID" value="SNS77120.1"/>
    <property type="molecule type" value="Genomic_DNA"/>
</dbReference>
<proteinExistence type="predicted"/>
<feature type="compositionally biased region" description="Basic and acidic residues" evidence="1">
    <location>
        <begin position="269"/>
        <end position="279"/>
    </location>
</feature>
<keyword evidence="2" id="KW-0472">Membrane</keyword>
<feature type="compositionally biased region" description="Low complexity" evidence="1">
    <location>
        <begin position="1"/>
        <end position="76"/>
    </location>
</feature>
<feature type="region of interest" description="Disordered" evidence="1">
    <location>
        <begin position="1"/>
        <end position="292"/>
    </location>
</feature>
<organism evidence="4 5">
    <name type="scientific">Geodermatophilus pulveris</name>
    <dbReference type="NCBI Taxonomy" id="1564159"/>
    <lineage>
        <taxon>Bacteria</taxon>
        <taxon>Bacillati</taxon>
        <taxon>Actinomycetota</taxon>
        <taxon>Actinomycetes</taxon>
        <taxon>Geodermatophilales</taxon>
        <taxon>Geodermatophilaceae</taxon>
        <taxon>Geodermatophilus</taxon>
    </lineage>
</organism>
<evidence type="ECO:0000259" key="3">
    <source>
        <dbReference type="Pfam" id="PF13399"/>
    </source>
</evidence>
<dbReference type="Pfam" id="PF13399">
    <property type="entry name" value="LytR_C"/>
    <property type="match status" value="1"/>
</dbReference>
<keyword evidence="2" id="KW-1133">Transmembrane helix</keyword>
<keyword evidence="5" id="KW-1185">Reference proteome</keyword>
<evidence type="ECO:0000313" key="5">
    <source>
        <dbReference type="Proteomes" id="UP000198373"/>
    </source>
</evidence>
<dbReference type="Gene3D" id="3.30.70.2390">
    <property type="match status" value="1"/>
</dbReference>
<feature type="compositionally biased region" description="Basic and acidic residues" evidence="1">
    <location>
        <begin position="236"/>
        <end position="247"/>
    </location>
</feature>
<evidence type="ECO:0000313" key="4">
    <source>
        <dbReference type="EMBL" id="SNS77120.1"/>
    </source>
</evidence>